<feature type="region of interest" description="Disordered" evidence="1">
    <location>
        <begin position="23"/>
        <end position="95"/>
    </location>
</feature>
<sequence length="95" mass="10286">MAGGGGEVGGPCLVERTGSCGQEMKPTLADASFRSAAKTGRRVPPEKIERRSTPKAAGRIHHDSDIDDDHHHHNHKTSPRRTTDLNSMPHLTASR</sequence>
<dbReference type="AlphaFoldDB" id="A0AAD6J3S8"/>
<accession>A0AAD6J3S8</accession>
<protein>
    <submittedName>
        <fullName evidence="2">Uncharacterized protein</fullName>
    </submittedName>
</protein>
<feature type="compositionally biased region" description="Basic and acidic residues" evidence="1">
    <location>
        <begin position="60"/>
        <end position="71"/>
    </location>
</feature>
<name>A0AAD6J3S8_DREDA</name>
<dbReference type="Proteomes" id="UP001221413">
    <property type="component" value="Unassembled WGS sequence"/>
</dbReference>
<proteinExistence type="predicted"/>
<gene>
    <name evidence="2" type="ORF">Dda_0035</name>
</gene>
<comment type="caution">
    <text evidence="2">The sequence shown here is derived from an EMBL/GenBank/DDBJ whole genome shotgun (WGS) entry which is preliminary data.</text>
</comment>
<reference evidence="2" key="1">
    <citation type="submission" date="2023-01" db="EMBL/GenBank/DDBJ databases">
        <title>The chitinases involved in constricting ring structure development in the nematode-trapping fungus Drechslerella dactyloides.</title>
        <authorList>
            <person name="Wang R."/>
            <person name="Zhang L."/>
            <person name="Tang P."/>
            <person name="Li S."/>
            <person name="Liang L."/>
        </authorList>
    </citation>
    <scope>NUCLEOTIDE SEQUENCE</scope>
    <source>
        <strain evidence="2">YMF1.00031</strain>
    </source>
</reference>
<feature type="compositionally biased region" description="Basic and acidic residues" evidence="1">
    <location>
        <begin position="43"/>
        <end position="52"/>
    </location>
</feature>
<organism evidence="2 3">
    <name type="scientific">Drechslerella dactyloides</name>
    <name type="common">Nematode-trapping fungus</name>
    <name type="synonym">Arthrobotrys dactyloides</name>
    <dbReference type="NCBI Taxonomy" id="74499"/>
    <lineage>
        <taxon>Eukaryota</taxon>
        <taxon>Fungi</taxon>
        <taxon>Dikarya</taxon>
        <taxon>Ascomycota</taxon>
        <taxon>Pezizomycotina</taxon>
        <taxon>Orbiliomycetes</taxon>
        <taxon>Orbiliales</taxon>
        <taxon>Orbiliaceae</taxon>
        <taxon>Drechslerella</taxon>
    </lineage>
</organism>
<keyword evidence="3" id="KW-1185">Reference proteome</keyword>
<evidence type="ECO:0000313" key="3">
    <source>
        <dbReference type="Proteomes" id="UP001221413"/>
    </source>
</evidence>
<evidence type="ECO:0000313" key="2">
    <source>
        <dbReference type="EMBL" id="KAJ6263898.1"/>
    </source>
</evidence>
<evidence type="ECO:0000256" key="1">
    <source>
        <dbReference type="SAM" id="MobiDB-lite"/>
    </source>
</evidence>
<dbReference type="EMBL" id="JAQGDS010000001">
    <property type="protein sequence ID" value="KAJ6263898.1"/>
    <property type="molecule type" value="Genomic_DNA"/>
</dbReference>